<dbReference type="Gene3D" id="3.40.190.10">
    <property type="entry name" value="Periplasmic binding protein-like II"/>
    <property type="match status" value="1"/>
</dbReference>
<dbReference type="PIRSF" id="PIRSF017082">
    <property type="entry name" value="YflP"/>
    <property type="match status" value="1"/>
</dbReference>
<gene>
    <name evidence="1" type="ORF">METZ01_LOCUS113544</name>
</gene>
<reference evidence="1" key="1">
    <citation type="submission" date="2018-05" db="EMBL/GenBank/DDBJ databases">
        <authorList>
            <person name="Lanie J.A."/>
            <person name="Ng W.-L."/>
            <person name="Kazmierczak K.M."/>
            <person name="Andrzejewski T.M."/>
            <person name="Davidsen T.M."/>
            <person name="Wayne K.J."/>
            <person name="Tettelin H."/>
            <person name="Glass J.I."/>
            <person name="Rusch D."/>
            <person name="Podicherti R."/>
            <person name="Tsui H.-C.T."/>
            <person name="Winkler M.E."/>
        </authorList>
    </citation>
    <scope>NUCLEOTIDE SEQUENCE</scope>
</reference>
<evidence type="ECO:0000313" key="1">
    <source>
        <dbReference type="EMBL" id="SVA60690.1"/>
    </source>
</evidence>
<proteinExistence type="predicted"/>
<dbReference type="Gene3D" id="3.40.190.150">
    <property type="entry name" value="Bordetella uptake gene, domain 1"/>
    <property type="match status" value="1"/>
</dbReference>
<dbReference type="EMBL" id="UINC01014179">
    <property type="protein sequence ID" value="SVA60690.1"/>
    <property type="molecule type" value="Genomic_DNA"/>
</dbReference>
<dbReference type="InterPro" id="IPR005064">
    <property type="entry name" value="BUG"/>
</dbReference>
<organism evidence="1">
    <name type="scientific">marine metagenome</name>
    <dbReference type="NCBI Taxonomy" id="408172"/>
    <lineage>
        <taxon>unclassified sequences</taxon>
        <taxon>metagenomes</taxon>
        <taxon>ecological metagenomes</taxon>
    </lineage>
</organism>
<protein>
    <recommendedName>
        <fullName evidence="2">Tripartite tricarboxylate transporter substrate binding protein</fullName>
    </recommendedName>
</protein>
<dbReference type="PANTHER" id="PTHR42928">
    <property type="entry name" value="TRICARBOXYLATE-BINDING PROTEIN"/>
    <property type="match status" value="1"/>
</dbReference>
<accession>A0A381X7V0</accession>
<dbReference type="AlphaFoldDB" id="A0A381X7V0"/>
<sequence length="328" mass="36187">MYSNFQSKVVFIAVALSVVFTATEIKAEQYPKGPITMVVPWKPGGGTDRTARLFAPYLSKALGVPVKVINMGGGGGWVAWSKMAKWDPKKDDHTIGWVNFPHMLSYLNPKMKNKNNLDSFNFLTGHSIDPCTWLVREGDKRFQTLPEFIAYVKAHPNEITISVGGFGSDDHQAVAFAEKFIPGFKVKKIFGNNDAKKLQELYGKTADAVGGNISYFVPHMLEGKLRPLAVLGKQRSNQLPTVPTFEEASGVKNYNFAARVLVAAPGLPDEKGKVLTAAIQKAMDTPEYGIRELRGHNTLWKVDGTKLKDFLTALAATVGKVKFWDLPK</sequence>
<dbReference type="Pfam" id="PF03401">
    <property type="entry name" value="TctC"/>
    <property type="match status" value="1"/>
</dbReference>
<dbReference type="CDD" id="cd07012">
    <property type="entry name" value="PBP2_Bug_TTT"/>
    <property type="match status" value="1"/>
</dbReference>
<evidence type="ECO:0008006" key="2">
    <source>
        <dbReference type="Google" id="ProtNLM"/>
    </source>
</evidence>
<dbReference type="InterPro" id="IPR042100">
    <property type="entry name" value="Bug_dom1"/>
</dbReference>
<dbReference type="PANTHER" id="PTHR42928:SF5">
    <property type="entry name" value="BLR1237 PROTEIN"/>
    <property type="match status" value="1"/>
</dbReference>
<name>A0A381X7V0_9ZZZZ</name>